<sequence length="82" mass="9170">MSESQVDSSGKDETKNGKPTSYKQYHEQMVNSLKAESVEEFSRRPHDPNTGNGEIAANERFKDEGKNLDYKIVLPLETALGP</sequence>
<dbReference type="EMBL" id="MU826459">
    <property type="protein sequence ID" value="KAJ7375816.1"/>
    <property type="molecule type" value="Genomic_DNA"/>
</dbReference>
<protein>
    <submittedName>
        <fullName evidence="2">Uncharacterized protein</fullName>
    </submittedName>
</protein>
<keyword evidence="3" id="KW-1185">Reference proteome</keyword>
<evidence type="ECO:0000313" key="2">
    <source>
        <dbReference type="EMBL" id="KAJ7375816.1"/>
    </source>
</evidence>
<accession>A0A9W9Z6E2</accession>
<evidence type="ECO:0000313" key="3">
    <source>
        <dbReference type="Proteomes" id="UP001163046"/>
    </source>
</evidence>
<proteinExistence type="predicted"/>
<dbReference type="AlphaFoldDB" id="A0A9W9Z6E2"/>
<feature type="compositionally biased region" description="Basic and acidic residues" evidence="1">
    <location>
        <begin position="36"/>
        <end position="47"/>
    </location>
</feature>
<comment type="caution">
    <text evidence="2">The sequence shown here is derived from an EMBL/GenBank/DDBJ whole genome shotgun (WGS) entry which is preliminary data.</text>
</comment>
<feature type="region of interest" description="Disordered" evidence="1">
    <location>
        <begin position="1"/>
        <end position="60"/>
    </location>
</feature>
<evidence type="ECO:0000256" key="1">
    <source>
        <dbReference type="SAM" id="MobiDB-lite"/>
    </source>
</evidence>
<gene>
    <name evidence="2" type="ORF">OS493_038649</name>
</gene>
<name>A0A9W9Z6E2_9CNID</name>
<organism evidence="2 3">
    <name type="scientific">Desmophyllum pertusum</name>
    <dbReference type="NCBI Taxonomy" id="174260"/>
    <lineage>
        <taxon>Eukaryota</taxon>
        <taxon>Metazoa</taxon>
        <taxon>Cnidaria</taxon>
        <taxon>Anthozoa</taxon>
        <taxon>Hexacorallia</taxon>
        <taxon>Scleractinia</taxon>
        <taxon>Caryophylliina</taxon>
        <taxon>Caryophylliidae</taxon>
        <taxon>Desmophyllum</taxon>
    </lineage>
</organism>
<reference evidence="2" key="1">
    <citation type="submission" date="2023-01" db="EMBL/GenBank/DDBJ databases">
        <title>Genome assembly of the deep-sea coral Lophelia pertusa.</title>
        <authorList>
            <person name="Herrera S."/>
            <person name="Cordes E."/>
        </authorList>
    </citation>
    <scope>NUCLEOTIDE SEQUENCE</scope>
    <source>
        <strain evidence="2">USNM1676648</strain>
        <tissue evidence="2">Polyp</tissue>
    </source>
</reference>
<dbReference type="Proteomes" id="UP001163046">
    <property type="component" value="Unassembled WGS sequence"/>
</dbReference>